<dbReference type="InterPro" id="IPR029044">
    <property type="entry name" value="Nucleotide-diphossugar_trans"/>
</dbReference>
<protein>
    <submittedName>
        <fullName evidence="1">dTDP-Rha:A-D-GlcNAc-diphosphoryl polyprenol, A-3-L-rhamnosyl transferase WbbL</fullName>
    </submittedName>
</protein>
<reference evidence="1" key="1">
    <citation type="submission" date="2018-06" db="EMBL/GenBank/DDBJ databases">
        <authorList>
            <person name="Zhirakovskaya E."/>
        </authorList>
    </citation>
    <scope>NUCLEOTIDE SEQUENCE</scope>
</reference>
<sequence length="321" mass="36387">MTTPDLSIIIVSWNVRELLQNCLCSVVAQQGLAQPRLRLQIIVVDNASDDGSVEMVAEQFPQVKMIACSDNVGFPKGNNLGLVQANGRFILLLNPDTVVHEGAFAQMIRYLQQNEQVGVLGAQLLNEDGTVQSSRRRFPTLKTAFFESTWLEPYAPRAVLDDYYARDVYVDATGDEETAVVDWVMGACLMTRQEVVAQVGGLDEAYFMYSEELDYCRRIKQAGWQVVYYPSAKVTHLLGKSSEQAITHRHINFNQAKLRYFRKYHGRLAAAVLRTFLLLSYSWQLILEAVKGVVGHKRPLRWQRVRAYWLVLRSGLHPAGF</sequence>
<gene>
    <name evidence="1" type="ORF">MNBD_CHLOROFLEXI01-1938</name>
</gene>
<name>A0A3B0UNA3_9ZZZZ</name>
<dbReference type="GO" id="GO:0016740">
    <property type="term" value="F:transferase activity"/>
    <property type="evidence" value="ECO:0007669"/>
    <property type="project" value="UniProtKB-KW"/>
</dbReference>
<dbReference type="CDD" id="cd04186">
    <property type="entry name" value="GT_2_like_c"/>
    <property type="match status" value="1"/>
</dbReference>
<accession>A0A3B0UNA3</accession>
<proteinExistence type="predicted"/>
<dbReference type="PANTHER" id="PTHR43179">
    <property type="entry name" value="RHAMNOSYLTRANSFERASE WBBL"/>
    <property type="match status" value="1"/>
</dbReference>
<organism evidence="1">
    <name type="scientific">hydrothermal vent metagenome</name>
    <dbReference type="NCBI Taxonomy" id="652676"/>
    <lineage>
        <taxon>unclassified sequences</taxon>
        <taxon>metagenomes</taxon>
        <taxon>ecological metagenomes</taxon>
    </lineage>
</organism>
<dbReference type="PANTHER" id="PTHR43179:SF7">
    <property type="entry name" value="RHAMNOSYLTRANSFERASE WBBL"/>
    <property type="match status" value="1"/>
</dbReference>
<dbReference type="Gene3D" id="3.90.550.10">
    <property type="entry name" value="Spore Coat Polysaccharide Biosynthesis Protein SpsA, Chain A"/>
    <property type="match status" value="1"/>
</dbReference>
<dbReference type="EMBL" id="UOEU01000379">
    <property type="protein sequence ID" value="VAW32661.1"/>
    <property type="molecule type" value="Genomic_DNA"/>
</dbReference>
<keyword evidence="1" id="KW-0808">Transferase</keyword>
<dbReference type="SUPFAM" id="SSF53448">
    <property type="entry name" value="Nucleotide-diphospho-sugar transferases"/>
    <property type="match status" value="1"/>
</dbReference>
<evidence type="ECO:0000313" key="1">
    <source>
        <dbReference type="EMBL" id="VAW32661.1"/>
    </source>
</evidence>
<dbReference type="AlphaFoldDB" id="A0A3B0UNA3"/>
<dbReference type="Pfam" id="PF13641">
    <property type="entry name" value="Glyco_tranf_2_3"/>
    <property type="match status" value="1"/>
</dbReference>